<accession>A0A4R2QJ52</accession>
<organism evidence="2 3">
    <name type="scientific">Tamaricihabitans halophyticus</name>
    <dbReference type="NCBI Taxonomy" id="1262583"/>
    <lineage>
        <taxon>Bacteria</taxon>
        <taxon>Bacillati</taxon>
        <taxon>Actinomycetota</taxon>
        <taxon>Actinomycetes</taxon>
        <taxon>Pseudonocardiales</taxon>
        <taxon>Pseudonocardiaceae</taxon>
        <taxon>Tamaricihabitans</taxon>
    </lineage>
</organism>
<sequence length="73" mass="7618">MAEQTNGTRRARRSPLDALTLVAGLGVLGVSGYVLSDGAAWFPGFDARWLVAGGAVLIGVLLLIGSLRPKPDR</sequence>
<gene>
    <name evidence="2" type="ORF">EV191_109232</name>
</gene>
<dbReference type="Proteomes" id="UP000294911">
    <property type="component" value="Unassembled WGS sequence"/>
</dbReference>
<dbReference type="EMBL" id="SLXQ01000009">
    <property type="protein sequence ID" value="TCP49410.1"/>
    <property type="molecule type" value="Genomic_DNA"/>
</dbReference>
<keyword evidence="3" id="KW-1185">Reference proteome</keyword>
<feature type="transmembrane region" description="Helical" evidence="1">
    <location>
        <begin position="16"/>
        <end position="35"/>
    </location>
</feature>
<proteinExistence type="predicted"/>
<evidence type="ECO:0000313" key="3">
    <source>
        <dbReference type="Proteomes" id="UP000294911"/>
    </source>
</evidence>
<keyword evidence="1" id="KW-0812">Transmembrane</keyword>
<reference evidence="2 3" key="1">
    <citation type="submission" date="2019-03" db="EMBL/GenBank/DDBJ databases">
        <title>Genomic Encyclopedia of Type Strains, Phase IV (KMG-IV): sequencing the most valuable type-strain genomes for metagenomic binning, comparative biology and taxonomic classification.</title>
        <authorList>
            <person name="Goeker M."/>
        </authorList>
    </citation>
    <scope>NUCLEOTIDE SEQUENCE [LARGE SCALE GENOMIC DNA]</scope>
    <source>
        <strain evidence="2 3">DSM 45765</strain>
    </source>
</reference>
<dbReference type="RefSeq" id="WP_132878689.1">
    <property type="nucleotide sequence ID" value="NZ_SLXQ01000009.1"/>
</dbReference>
<dbReference type="AlphaFoldDB" id="A0A4R2QJ52"/>
<protein>
    <submittedName>
        <fullName evidence="2">Uncharacterized protein</fullName>
    </submittedName>
</protein>
<feature type="transmembrane region" description="Helical" evidence="1">
    <location>
        <begin position="47"/>
        <end position="67"/>
    </location>
</feature>
<comment type="caution">
    <text evidence="2">The sequence shown here is derived from an EMBL/GenBank/DDBJ whole genome shotgun (WGS) entry which is preliminary data.</text>
</comment>
<name>A0A4R2QJ52_9PSEU</name>
<keyword evidence="1" id="KW-1133">Transmembrane helix</keyword>
<evidence type="ECO:0000313" key="2">
    <source>
        <dbReference type="EMBL" id="TCP49410.1"/>
    </source>
</evidence>
<evidence type="ECO:0000256" key="1">
    <source>
        <dbReference type="SAM" id="Phobius"/>
    </source>
</evidence>
<keyword evidence="1" id="KW-0472">Membrane</keyword>